<dbReference type="PRINTS" id="PR00105">
    <property type="entry name" value="C5METTRFRASE"/>
</dbReference>
<accession>A0A388T4H7</accession>
<dbReference type="RefSeq" id="WP_116428786.1">
    <property type="nucleotide sequence ID" value="NZ_BGZL01000021.1"/>
</dbReference>
<dbReference type="Pfam" id="PF00145">
    <property type="entry name" value="DNA_methylase"/>
    <property type="match status" value="2"/>
</dbReference>
<evidence type="ECO:0000256" key="1">
    <source>
        <dbReference type="ARBA" id="ARBA00011975"/>
    </source>
</evidence>
<dbReference type="InterPro" id="IPR029063">
    <property type="entry name" value="SAM-dependent_MTases_sf"/>
</dbReference>
<comment type="caution">
    <text evidence="8">The sequence shown here is derived from an EMBL/GenBank/DDBJ whole genome shotgun (WGS) entry which is preliminary data.</text>
</comment>
<organism evidence="8 9">
    <name type="scientific">Streptomyces spongiicola</name>
    <dbReference type="NCBI Taxonomy" id="1690221"/>
    <lineage>
        <taxon>Bacteria</taxon>
        <taxon>Bacillati</taxon>
        <taxon>Actinomycetota</taxon>
        <taxon>Actinomycetes</taxon>
        <taxon>Kitasatosporales</taxon>
        <taxon>Streptomycetaceae</taxon>
        <taxon>Streptomyces</taxon>
    </lineage>
</organism>
<evidence type="ECO:0000313" key="8">
    <source>
        <dbReference type="EMBL" id="GBQ03659.1"/>
    </source>
</evidence>
<dbReference type="EMBL" id="BGZL01000021">
    <property type="protein sequence ID" value="GBQ03659.1"/>
    <property type="molecule type" value="Genomic_DNA"/>
</dbReference>
<name>A0A388T4H7_9ACTN</name>
<dbReference type="GO" id="GO:0009307">
    <property type="term" value="P:DNA restriction-modification system"/>
    <property type="evidence" value="ECO:0007669"/>
    <property type="project" value="UniProtKB-KW"/>
</dbReference>
<dbReference type="InterPro" id="IPR050750">
    <property type="entry name" value="C5-MTase"/>
</dbReference>
<dbReference type="GO" id="GO:0003886">
    <property type="term" value="F:DNA (cytosine-5-)-methyltransferase activity"/>
    <property type="evidence" value="ECO:0007669"/>
    <property type="project" value="UniProtKB-EC"/>
</dbReference>
<keyword evidence="2 6" id="KW-0489">Methyltransferase</keyword>
<dbReference type="AlphaFoldDB" id="A0A388T4H7"/>
<dbReference type="Proteomes" id="UP000265354">
    <property type="component" value="Unassembled WGS sequence"/>
</dbReference>
<evidence type="ECO:0000256" key="5">
    <source>
        <dbReference type="ARBA" id="ARBA00022747"/>
    </source>
</evidence>
<keyword evidence="4 6" id="KW-0949">S-adenosyl-L-methionine</keyword>
<evidence type="ECO:0000256" key="2">
    <source>
        <dbReference type="ARBA" id="ARBA00022603"/>
    </source>
</evidence>
<dbReference type="GO" id="GO:0032259">
    <property type="term" value="P:methylation"/>
    <property type="evidence" value="ECO:0007669"/>
    <property type="project" value="UniProtKB-KW"/>
</dbReference>
<evidence type="ECO:0000256" key="3">
    <source>
        <dbReference type="ARBA" id="ARBA00022679"/>
    </source>
</evidence>
<proteinExistence type="inferred from homology"/>
<keyword evidence="5" id="KW-0680">Restriction system</keyword>
<dbReference type="InterPro" id="IPR001525">
    <property type="entry name" value="C5_MeTfrase"/>
</dbReference>
<dbReference type="PROSITE" id="PS51679">
    <property type="entry name" value="SAM_MT_C5"/>
    <property type="match status" value="1"/>
</dbReference>
<dbReference type="EC" id="2.1.1.37" evidence="1"/>
<keyword evidence="3 6" id="KW-0808">Transferase</keyword>
<evidence type="ECO:0000256" key="4">
    <source>
        <dbReference type="ARBA" id="ARBA00022691"/>
    </source>
</evidence>
<evidence type="ECO:0000256" key="7">
    <source>
        <dbReference type="SAM" id="MobiDB-lite"/>
    </source>
</evidence>
<sequence length="390" mass="42034">MPDHQIVDLFAGPGGLDVAAGWLGVPAVGIEVDSDACATRKAAGLTTVSGDVKSFRPADFPEARVLAGGPPCQTYTVAGGRDGGAGRRALARVLNLAYLMAEGKSNKRKWAKVEAELAELAKEPGDKGRTGLVLEPLRWALTALAERRPYEAIVLEQVTTVRPVWDAYAEILEGEGYSVVTDVLRAEEYGVPQTRKRAVLIARRRGLAMLPEKTHRPFRKNLTPAEESRRPYVTMVDVLDRLAPFEVISNYGTGGDPRARGRRQHDEPAFTVTGKIRRNRVGPPGHPDAGPRFDDAEAGQLQSFPKDFPWRGKDVPQQIGNAIPPLLGVHILAAALHLGNEARDTAVKKAIACRAAAPESAPLPAGHWSNGVEVHGLFPIQVASPIEQPV</sequence>
<evidence type="ECO:0000256" key="6">
    <source>
        <dbReference type="PROSITE-ProRule" id="PRU01016"/>
    </source>
</evidence>
<feature type="active site" evidence="6">
    <location>
        <position position="72"/>
    </location>
</feature>
<dbReference type="Gene3D" id="3.40.50.150">
    <property type="entry name" value="Vaccinia Virus protein VP39"/>
    <property type="match status" value="1"/>
</dbReference>
<dbReference type="Gene3D" id="3.90.120.10">
    <property type="entry name" value="DNA Methylase, subunit A, domain 2"/>
    <property type="match status" value="1"/>
</dbReference>
<dbReference type="PANTHER" id="PTHR46098:SF1">
    <property type="entry name" value="TRNA (CYTOSINE(38)-C(5))-METHYLTRANSFERASE"/>
    <property type="match status" value="1"/>
</dbReference>
<feature type="region of interest" description="Disordered" evidence="7">
    <location>
        <begin position="253"/>
        <end position="296"/>
    </location>
</feature>
<dbReference type="PANTHER" id="PTHR46098">
    <property type="entry name" value="TRNA (CYTOSINE(38)-C(5))-METHYLTRANSFERASE"/>
    <property type="match status" value="1"/>
</dbReference>
<reference evidence="8 9" key="1">
    <citation type="submission" date="2018-07" db="EMBL/GenBank/DDBJ databases">
        <title>Whole Genome Shotgun Sequence of Streptomyces spongiicola strain 531S.</title>
        <authorList>
            <person name="Dohra H."/>
            <person name="Kodani S."/>
        </authorList>
    </citation>
    <scope>NUCLEOTIDE SEQUENCE [LARGE SCALE GENOMIC DNA]</scope>
    <source>
        <strain evidence="8 9">531S</strain>
    </source>
</reference>
<evidence type="ECO:0000313" key="9">
    <source>
        <dbReference type="Proteomes" id="UP000265354"/>
    </source>
</evidence>
<comment type="similarity">
    <text evidence="6">Belongs to the class I-like SAM-binding methyltransferase superfamily. C5-methyltransferase family.</text>
</comment>
<gene>
    <name evidence="8" type="ORF">SSP531S_51340</name>
</gene>
<dbReference type="SUPFAM" id="SSF53335">
    <property type="entry name" value="S-adenosyl-L-methionine-dependent methyltransferases"/>
    <property type="match status" value="1"/>
</dbReference>
<protein>
    <recommendedName>
        <fullName evidence="1">DNA (cytosine-5-)-methyltransferase</fullName>
        <ecNumber evidence="1">2.1.1.37</ecNumber>
    </recommendedName>
</protein>